<proteinExistence type="predicted"/>
<sequence>MLTISKASQQFTQVGFSQAMM</sequence>
<protein>
    <submittedName>
        <fullName evidence="1">Uncharacterized protein</fullName>
    </submittedName>
</protein>
<dbReference type="AlphaFoldDB" id="A0A2P2MQU0"/>
<accession>A0A2P2MQU0</accession>
<name>A0A2P2MQU0_RHIMU</name>
<evidence type="ECO:0000313" key="1">
    <source>
        <dbReference type="EMBL" id="MBX32590.1"/>
    </source>
</evidence>
<reference evidence="1" key="1">
    <citation type="submission" date="2018-02" db="EMBL/GenBank/DDBJ databases">
        <title>Rhizophora mucronata_Transcriptome.</title>
        <authorList>
            <person name="Meera S.P."/>
            <person name="Sreeshan A."/>
            <person name="Augustine A."/>
        </authorList>
    </citation>
    <scope>NUCLEOTIDE SEQUENCE</scope>
    <source>
        <tissue evidence="1">Leaf</tissue>
    </source>
</reference>
<dbReference type="EMBL" id="GGEC01052106">
    <property type="protein sequence ID" value="MBX32590.1"/>
    <property type="molecule type" value="Transcribed_RNA"/>
</dbReference>
<organism evidence="1">
    <name type="scientific">Rhizophora mucronata</name>
    <name type="common">Asiatic mangrove</name>
    <dbReference type="NCBI Taxonomy" id="61149"/>
    <lineage>
        <taxon>Eukaryota</taxon>
        <taxon>Viridiplantae</taxon>
        <taxon>Streptophyta</taxon>
        <taxon>Embryophyta</taxon>
        <taxon>Tracheophyta</taxon>
        <taxon>Spermatophyta</taxon>
        <taxon>Magnoliopsida</taxon>
        <taxon>eudicotyledons</taxon>
        <taxon>Gunneridae</taxon>
        <taxon>Pentapetalae</taxon>
        <taxon>rosids</taxon>
        <taxon>fabids</taxon>
        <taxon>Malpighiales</taxon>
        <taxon>Rhizophoraceae</taxon>
        <taxon>Rhizophora</taxon>
    </lineage>
</organism>